<proteinExistence type="predicted"/>
<keyword evidence="4" id="KW-1185">Reference proteome</keyword>
<protein>
    <submittedName>
        <fullName evidence="2">Uncharacterized protein</fullName>
    </submittedName>
</protein>
<reference evidence="4 5" key="1">
    <citation type="submission" date="2018-12" db="EMBL/GenBank/DDBJ databases">
        <title>Persistence of Moraxella catarrhalis in Chronic Obstructive Pulmonary Disease and Regulation of the Hag/MID Adhesin.</title>
        <authorList>
            <person name="Murphy T."/>
            <person name="Zhao X."/>
            <person name="Vyas G."/>
            <person name="Aluvathingal J."/>
            <person name="Nadendla S."/>
            <person name="Tallon L."/>
            <person name="Tettelin H."/>
        </authorList>
    </citation>
    <scope>NUCLEOTIDE SEQUENCE [LARGE SCALE GENOMIC DNA]</scope>
    <source>
        <strain evidence="3 4">173P27B1</strain>
        <strain evidence="2 5">46P58B1</strain>
    </source>
</reference>
<dbReference type="Proteomes" id="UP000280228">
    <property type="component" value="Chromosome"/>
</dbReference>
<dbReference type="EMBL" id="RYER01000003">
    <property type="protein sequence ID" value="RUO17565.1"/>
    <property type="molecule type" value="Genomic_DNA"/>
</dbReference>
<feature type="compositionally biased region" description="Acidic residues" evidence="1">
    <location>
        <begin position="77"/>
        <end position="91"/>
    </location>
</feature>
<feature type="compositionally biased region" description="Polar residues" evidence="1">
    <location>
        <begin position="318"/>
        <end position="347"/>
    </location>
</feature>
<name>A0A3A9QGS0_MORCA</name>
<evidence type="ECO:0000313" key="5">
    <source>
        <dbReference type="Proteomes" id="UP000280228"/>
    </source>
</evidence>
<evidence type="ECO:0000313" key="2">
    <source>
        <dbReference type="EMBL" id="AZQ92644.1"/>
    </source>
</evidence>
<sequence length="369" mass="41648">MSEIDYSTLSDEELAKLDLSNVEVNWDNNPINTTQDEIQTAVEETDDNSNETVNEAVTQADKPSSNLDTQNTKATDTDDETVQTESDSDTNTDDKPAEQTDYQAFYEKLTKPFKANGREIQVQNADDMIALMQQGANYSKKMAQLKPNLALMRTLEQHGLNDADKITYLIDLYNKQPEAIAKLVKEADIDLYSFDTDQAEQYTPKTVVNEPSALEDTITELYGNHETFKDVVTDITTLWDKESKAIVSDNPEILRVMAKQADEGIYQQIMSAIDYEKMLGRLSGIPFLHAYEQVEARILQANQPVAKQEQGFTAPRPQANQEQVNSQNQAQKQRASVPKSSTSQSNAGFDPLKLSDEEFLKFYNQQKFH</sequence>
<feature type="region of interest" description="Disordered" evidence="1">
    <location>
        <begin position="307"/>
        <end position="350"/>
    </location>
</feature>
<dbReference type="EMBL" id="CP034662">
    <property type="protein sequence ID" value="AZQ92644.1"/>
    <property type="molecule type" value="Genomic_DNA"/>
</dbReference>
<dbReference type="Proteomes" id="UP000268436">
    <property type="component" value="Unassembled WGS sequence"/>
</dbReference>
<evidence type="ECO:0000313" key="3">
    <source>
        <dbReference type="EMBL" id="RUO17565.1"/>
    </source>
</evidence>
<accession>A0A3A9QGS0</accession>
<gene>
    <name evidence="2" type="ORF">EJK53_0899</name>
    <name evidence="3" type="ORF">EJK54_1080</name>
</gene>
<feature type="region of interest" description="Disordered" evidence="1">
    <location>
        <begin position="42"/>
        <end position="98"/>
    </location>
</feature>
<organism evidence="2 5">
    <name type="scientific">Moraxella catarrhalis</name>
    <name type="common">Branhamella catarrhalis</name>
    <dbReference type="NCBI Taxonomy" id="480"/>
    <lineage>
        <taxon>Bacteria</taxon>
        <taxon>Pseudomonadati</taxon>
        <taxon>Pseudomonadota</taxon>
        <taxon>Gammaproteobacteria</taxon>
        <taxon>Moraxellales</taxon>
        <taxon>Moraxellaceae</taxon>
        <taxon>Moraxella</taxon>
    </lineage>
</organism>
<feature type="compositionally biased region" description="Polar residues" evidence="1">
    <location>
        <begin position="50"/>
        <end position="74"/>
    </location>
</feature>
<dbReference type="RefSeq" id="WP_120665819.1">
    <property type="nucleotide sequence ID" value="NZ_QZGU01000001.1"/>
</dbReference>
<dbReference type="AlphaFoldDB" id="A0A3A9QGS0"/>
<evidence type="ECO:0000313" key="4">
    <source>
        <dbReference type="Proteomes" id="UP000268436"/>
    </source>
</evidence>
<evidence type="ECO:0000256" key="1">
    <source>
        <dbReference type="SAM" id="MobiDB-lite"/>
    </source>
</evidence>